<protein>
    <submittedName>
        <fullName evidence="1">Uncharacterized protein</fullName>
    </submittedName>
</protein>
<name>A0A1K1LGF4_9BACT</name>
<dbReference type="OrthoDB" id="5420779at2"/>
<accession>A0A1K1LGF4</accession>
<proteinExistence type="predicted"/>
<dbReference type="EMBL" id="LT630450">
    <property type="protein sequence ID" value="SFV73768.1"/>
    <property type="molecule type" value="Genomic_DNA"/>
</dbReference>
<dbReference type="Proteomes" id="UP000186323">
    <property type="component" value="Chromosome I"/>
</dbReference>
<organism evidence="1 2">
    <name type="scientific">Desulfovibrio piger</name>
    <dbReference type="NCBI Taxonomy" id="901"/>
    <lineage>
        <taxon>Bacteria</taxon>
        <taxon>Pseudomonadati</taxon>
        <taxon>Thermodesulfobacteriota</taxon>
        <taxon>Desulfovibrionia</taxon>
        <taxon>Desulfovibrionales</taxon>
        <taxon>Desulfovibrionaceae</taxon>
        <taxon>Desulfovibrio</taxon>
    </lineage>
</organism>
<reference evidence="2" key="1">
    <citation type="submission" date="2016-10" db="EMBL/GenBank/DDBJ databases">
        <authorList>
            <person name="Wegmann U."/>
        </authorList>
    </citation>
    <scope>NUCLEOTIDE SEQUENCE [LARGE SCALE GENOMIC DNA]</scope>
</reference>
<sequence>MKDERGLYYFPNAADHRARMYVRRGEDGGVQFRLWQADHPDVWDRHQWLDLRVIEDAARLYREERNADADPLKLYDAAVARALLEEAGL</sequence>
<evidence type="ECO:0000313" key="2">
    <source>
        <dbReference type="Proteomes" id="UP000186323"/>
    </source>
</evidence>
<gene>
    <name evidence="1" type="ORF">DESPIGER_1943</name>
</gene>
<dbReference type="AlphaFoldDB" id="A0A1K1LGF4"/>
<dbReference type="RefSeq" id="WP_072335955.1">
    <property type="nucleotide sequence ID" value="NZ_CALJDE010000025.1"/>
</dbReference>
<evidence type="ECO:0000313" key="1">
    <source>
        <dbReference type="EMBL" id="SFV73768.1"/>
    </source>
</evidence>
<keyword evidence="2" id="KW-1185">Reference proteome</keyword>
<dbReference type="KEGG" id="dpg:DESPIGER_1943"/>